<keyword evidence="3" id="KW-1185">Reference proteome</keyword>
<comment type="caution">
    <text evidence="2">The sequence shown here is derived from an EMBL/GenBank/DDBJ whole genome shotgun (WGS) entry which is preliminary data.</text>
</comment>
<evidence type="ECO:0000313" key="2">
    <source>
        <dbReference type="EMBL" id="MFC0545081.1"/>
    </source>
</evidence>
<dbReference type="Proteomes" id="UP001589810">
    <property type="component" value="Unassembled WGS sequence"/>
</dbReference>
<keyword evidence="1" id="KW-0732">Signal</keyword>
<proteinExistence type="predicted"/>
<protein>
    <submittedName>
        <fullName evidence="2">Uncharacterized protein</fullName>
    </submittedName>
</protein>
<evidence type="ECO:0000313" key="3">
    <source>
        <dbReference type="Proteomes" id="UP001589810"/>
    </source>
</evidence>
<feature type="signal peptide" evidence="1">
    <location>
        <begin position="1"/>
        <end position="20"/>
    </location>
</feature>
<dbReference type="EMBL" id="JBHLUD010000009">
    <property type="protein sequence ID" value="MFC0545081.1"/>
    <property type="molecule type" value="Genomic_DNA"/>
</dbReference>
<reference evidence="2 3" key="1">
    <citation type="submission" date="2024-09" db="EMBL/GenBank/DDBJ databases">
        <authorList>
            <person name="Sun Q."/>
            <person name="Mori K."/>
        </authorList>
    </citation>
    <scope>NUCLEOTIDE SEQUENCE [LARGE SCALE GENOMIC DNA]</scope>
    <source>
        <strain evidence="2 3">TBRC 1432</strain>
    </source>
</reference>
<dbReference type="RefSeq" id="WP_273944467.1">
    <property type="nucleotide sequence ID" value="NZ_CP097263.1"/>
</dbReference>
<feature type="chain" id="PRO_5045651823" evidence="1">
    <location>
        <begin position="21"/>
        <end position="190"/>
    </location>
</feature>
<sequence length="190" mass="20084">MLGGILAAASLLVFAPNAYAQVESGTWKTWSPGYNVQQVGCGSVSGSTFKLTCSSSSGEQRAERRYDTYSGGTHQFEGYFKINSMGGSRISLKQTFAGGPFFLLAVESGGRMYSVEGGATISGGATVGTTVRVNTVNQVGSSHRTYINGSLKNTMSSPSGSYYDKLGAYRTASGQGPISVTWSNIKFWTK</sequence>
<organism evidence="2 3">
    <name type="scientific">Kutzneria chonburiensis</name>
    <dbReference type="NCBI Taxonomy" id="1483604"/>
    <lineage>
        <taxon>Bacteria</taxon>
        <taxon>Bacillati</taxon>
        <taxon>Actinomycetota</taxon>
        <taxon>Actinomycetes</taxon>
        <taxon>Pseudonocardiales</taxon>
        <taxon>Pseudonocardiaceae</taxon>
        <taxon>Kutzneria</taxon>
    </lineage>
</organism>
<evidence type="ECO:0000256" key="1">
    <source>
        <dbReference type="SAM" id="SignalP"/>
    </source>
</evidence>
<gene>
    <name evidence="2" type="ORF">ACFFH7_26485</name>
</gene>
<accession>A0ABV6MZ72</accession>
<name>A0ABV6MZ72_9PSEU</name>